<accession>A0AAW9S0B6</accession>
<keyword evidence="2" id="KW-1185">Reference proteome</keyword>
<dbReference type="RefSeq" id="WP_346819415.1">
    <property type="nucleotide sequence ID" value="NZ_JBDKWZ010000001.1"/>
</dbReference>
<name>A0AAW9S0B6_9BACT</name>
<comment type="caution">
    <text evidence="1">The sequence shown here is derived from an EMBL/GenBank/DDBJ whole genome shotgun (WGS) entry which is preliminary data.</text>
</comment>
<protein>
    <submittedName>
        <fullName evidence="1">Uncharacterized protein</fullName>
    </submittedName>
</protein>
<evidence type="ECO:0000313" key="2">
    <source>
        <dbReference type="Proteomes" id="UP001403385"/>
    </source>
</evidence>
<proteinExistence type="predicted"/>
<sequence>MKDTTTSRKLWFCVYIVSFGLAMLQGCNFDKEDFNFDQAKFEEISPTLALPLFSSQLNYSHLINSVDQDFLDSEKDGLLSFMYTDTLMGPSLNSFTQLSNIRHEFSLEFTEIPLPLSISKKYAKLADFAANTGLKDNVKPFPPFKIDNIEPFQFPEIENLNYARFQQGKISLEVINMFDAMVNLSFEVRNAEGVLIGTPINLSNLEDNGGKETVNLDLAGMTITKEMQVIITELSSPGNPHGRLEYIDGIFFKASYLDLAVEEVELILEEPLEVHSEEILPLAVSFEIYEAFLEKGTLNLQVESDLTNAVTLDVSFPGIHLEGTPLQFSSQLSKSQEISIDKASLDLTQTNTGYNELLVQTTTSLPVTGQTIRLTNHEKIQCQITLKELNISSVKGYFGQFNGNLPNKTVDIGIFQNTLTNGQFNLKDFSIDFAIYNQYGFPIDLTLDQLELEREEDRSKLPLQVNESTIHVPAASNYLSTEVVEDIHITNTSEILPFKPTKLNYGGTMHINPHGKSVNFLTDTSNVYITATTKVPLYGSLTSIQFQDTVEIGLEINTSDLGVGNASLKTKVENEFPLAMKVQFYFVDSENQVTDSLYREGAQLLVESAKTDVNGVTIENFVKADETDLEEEQLLHLLNAQKIVIAAELASEGGGAKDVKILDHYELKVKMGILSNLKITINHDE</sequence>
<organism evidence="1 2">
    <name type="scientific">Rapidithrix thailandica</name>
    <dbReference type="NCBI Taxonomy" id="413964"/>
    <lineage>
        <taxon>Bacteria</taxon>
        <taxon>Pseudomonadati</taxon>
        <taxon>Bacteroidota</taxon>
        <taxon>Cytophagia</taxon>
        <taxon>Cytophagales</taxon>
        <taxon>Flammeovirgaceae</taxon>
        <taxon>Rapidithrix</taxon>
    </lineage>
</organism>
<dbReference type="AlphaFoldDB" id="A0AAW9S0B6"/>
<dbReference type="EMBL" id="JBDKWZ010000001">
    <property type="protein sequence ID" value="MEN7546631.1"/>
    <property type="molecule type" value="Genomic_DNA"/>
</dbReference>
<reference evidence="1 2" key="1">
    <citation type="submission" date="2024-04" db="EMBL/GenBank/DDBJ databases">
        <title>Novel genus in family Flammeovirgaceae.</title>
        <authorList>
            <person name="Nguyen T.H."/>
            <person name="Vuong T.Q."/>
            <person name="Le H."/>
            <person name="Kim S.-G."/>
        </authorList>
    </citation>
    <scope>NUCLEOTIDE SEQUENCE [LARGE SCALE GENOMIC DNA]</scope>
    <source>
        <strain evidence="1 2">JCM 23209</strain>
    </source>
</reference>
<dbReference type="PROSITE" id="PS51257">
    <property type="entry name" value="PROKAR_LIPOPROTEIN"/>
    <property type="match status" value="1"/>
</dbReference>
<gene>
    <name evidence="1" type="ORF">AAG747_01850</name>
</gene>
<dbReference type="Proteomes" id="UP001403385">
    <property type="component" value="Unassembled WGS sequence"/>
</dbReference>
<evidence type="ECO:0000313" key="1">
    <source>
        <dbReference type="EMBL" id="MEN7546631.1"/>
    </source>
</evidence>